<name>A0A0G0K282_9BACT</name>
<evidence type="ECO:0000313" key="3">
    <source>
        <dbReference type="Proteomes" id="UP000033876"/>
    </source>
</evidence>
<dbReference type="SMART" id="SM00710">
    <property type="entry name" value="PbH1"/>
    <property type="match status" value="8"/>
</dbReference>
<dbReference type="Pfam" id="PF13229">
    <property type="entry name" value="Beta_helix"/>
    <property type="match status" value="1"/>
</dbReference>
<dbReference type="SUPFAM" id="SSF51126">
    <property type="entry name" value="Pectin lyase-like"/>
    <property type="match status" value="1"/>
</dbReference>
<feature type="domain" description="Right handed beta helix" evidence="1">
    <location>
        <begin position="901"/>
        <end position="1022"/>
    </location>
</feature>
<gene>
    <name evidence="2" type="ORF">US50_C0038G0001</name>
</gene>
<dbReference type="InterPro" id="IPR039448">
    <property type="entry name" value="Beta_helix"/>
</dbReference>
<protein>
    <submittedName>
        <fullName evidence="2">Cell surface protein</fullName>
    </submittedName>
</protein>
<sequence>MKMNLSKTHLFVHVLIIAAFISGAFLLLNKNIQKKSSATTSSITFNSGTLTLSVDADGNNIANIGDTVSVLANITNTDSDGVDPNETTVTTDLSVFGCSASTAMDVTDELEGNMAENWGPVTCVITSGGIDVDTATQTVSITYSDSDDGAANGESGTLVEAFDNIVPIISTPGTVSLSNDIGVEGVASVGDEITYSAGSLLSDDGDTITVDLSAYGLSATAAPGVYTIIADDDNNVPFSATETVTDNAGNSTSGSTTNDFFNIDNVIPTLNNIHTESNNADTTQAIAGNTVYLSFDISETAGAAPTVTFLSGGNPVTNPPVNVYDNGFGCNDAAAGDNTWSTCYEVDAADTEGAVTFTIDYFDDGKNAGVQETTVDDASSVTVNLANSNFVDLYAVQQDGSPAASPARFWYYYDVPLQSLRFVLEANEPLFSARACVQSITSNTPAATCDLNEFTTGGTVGIDYILANDLGDNVYEFNTLLSDLNALPTTPGVYLINLYMEDMLNNQSLSFSPNSYAAVFGINPSTVAPLDNETTTDWSTIDDFTLADDFTTVDDPETLDIDESIDNLVFSAQDIDGELGRITLNGPLNLTAQATIDALINLGQYMTVSGDAIRIDSANLAAFDRGASLLMHVETGGVQPGLTVRDNNGDVLGSVSKNTCLGGSESCGGEEPIVIGGDTLNNFGWDAENENLTFDTTGFSEFDIDVTLPEVIWARITAPNNMRLVFSEPIATNDFTNFYNLLITGEEIPRTITDGVILTDVVNLAFDGDPVGSSATGIININSNVTDLVGNGLEPVSNFEVTDGQTAPDMVYVDDDWDSASNAGGHDWQFDAFDNIQDAVDAVAEGGTVNVASGTYTENITINKTISVIGEIGDDVAGAGLGAPIIRDDAGNTRTVNITASGVVFRGFVVENDGSSYPAVRIATNITNTTIKNNDLLNASTGVTLSPDSYENTVTKNKIYSTSSGIFINGSINNTLSYNEIYNNSYDGIEFVGNNDASGNNIAHNNIYDNASYGVAVQGSVSANPAILIENNTIDNNNVGIYVGSSVVGVSILGNTVTDNINNTSGIEIYSVDQVMIHKNVISNNGGGVDNFSGSTLDATRNYWGAANGPSGEGGGDGDSVGTNVDFAPYYTDEALTTLSDTTNIPIGDLSSVEVNTDDTDGDDSLNVFDLMTDTDGILSGEIPQITIDSTTSVGDVTV</sequence>
<evidence type="ECO:0000259" key="1">
    <source>
        <dbReference type="Pfam" id="PF13229"/>
    </source>
</evidence>
<dbReference type="Gene3D" id="2.160.20.10">
    <property type="entry name" value="Single-stranded right-handed beta-helix, Pectin lyase-like"/>
    <property type="match status" value="1"/>
</dbReference>
<dbReference type="AlphaFoldDB" id="A0A0G0K282"/>
<dbReference type="Proteomes" id="UP000033876">
    <property type="component" value="Unassembled WGS sequence"/>
</dbReference>
<evidence type="ECO:0000313" key="2">
    <source>
        <dbReference type="EMBL" id="KKQ34741.1"/>
    </source>
</evidence>
<dbReference type="InterPro" id="IPR012334">
    <property type="entry name" value="Pectin_lyas_fold"/>
</dbReference>
<organism evidence="2 3">
    <name type="scientific">Candidatus Nomurabacteria bacterium GW2011_GWB1_37_5</name>
    <dbReference type="NCBI Taxonomy" id="1618742"/>
    <lineage>
        <taxon>Bacteria</taxon>
        <taxon>Candidatus Nomuraibacteriota</taxon>
    </lineage>
</organism>
<proteinExistence type="predicted"/>
<dbReference type="InterPro" id="IPR006626">
    <property type="entry name" value="PbH1"/>
</dbReference>
<dbReference type="InterPro" id="IPR011050">
    <property type="entry name" value="Pectin_lyase_fold/virulence"/>
</dbReference>
<comment type="caution">
    <text evidence="2">The sequence shown here is derived from an EMBL/GenBank/DDBJ whole genome shotgun (WGS) entry which is preliminary data.</text>
</comment>
<dbReference type="EMBL" id="LBTF01000038">
    <property type="protein sequence ID" value="KKQ34741.1"/>
    <property type="molecule type" value="Genomic_DNA"/>
</dbReference>
<feature type="non-terminal residue" evidence="2">
    <location>
        <position position="1199"/>
    </location>
</feature>
<reference evidence="2 3" key="1">
    <citation type="journal article" date="2015" name="Nature">
        <title>rRNA introns, odd ribosomes, and small enigmatic genomes across a large radiation of phyla.</title>
        <authorList>
            <person name="Brown C.T."/>
            <person name="Hug L.A."/>
            <person name="Thomas B.C."/>
            <person name="Sharon I."/>
            <person name="Castelle C.J."/>
            <person name="Singh A."/>
            <person name="Wilkins M.J."/>
            <person name="Williams K.H."/>
            <person name="Banfield J.F."/>
        </authorList>
    </citation>
    <scope>NUCLEOTIDE SEQUENCE [LARGE SCALE GENOMIC DNA]</scope>
</reference>
<accession>A0A0G0K282</accession>